<reference evidence="20" key="1">
    <citation type="submission" date="2017-02" db="EMBL/GenBank/DDBJ databases">
        <authorList>
            <person name="Varghese N."/>
            <person name="Submissions S."/>
        </authorList>
    </citation>
    <scope>NUCLEOTIDE SEQUENCE [LARGE SCALE GENOMIC DNA]</scope>
    <source>
        <strain evidence="20">DSM 16521</strain>
    </source>
</reference>
<dbReference type="PANTHER" id="PTHR10133">
    <property type="entry name" value="DNA POLYMERASE I"/>
    <property type="match status" value="1"/>
</dbReference>
<evidence type="ECO:0000256" key="16">
    <source>
        <dbReference type="RuleBase" id="RU004460"/>
    </source>
</evidence>
<keyword evidence="5 16" id="KW-0548">Nucleotidyltransferase</keyword>
<dbReference type="CDD" id="cd09898">
    <property type="entry name" value="H3TH_53EXO"/>
    <property type="match status" value="1"/>
</dbReference>
<dbReference type="SMART" id="SM00279">
    <property type="entry name" value="HhH2"/>
    <property type="match status" value="1"/>
</dbReference>
<evidence type="ECO:0000256" key="4">
    <source>
        <dbReference type="ARBA" id="ARBA00022679"/>
    </source>
</evidence>
<evidence type="ECO:0000256" key="8">
    <source>
        <dbReference type="ARBA" id="ARBA00022763"/>
    </source>
</evidence>
<dbReference type="SMART" id="SM00475">
    <property type="entry name" value="53EXOc"/>
    <property type="match status" value="1"/>
</dbReference>
<keyword evidence="12 16" id="KW-0238">DNA-binding</keyword>
<keyword evidence="10 16" id="KW-0269">Exonuclease</keyword>
<dbReference type="NCBIfam" id="TIGR00593">
    <property type="entry name" value="pola"/>
    <property type="match status" value="1"/>
</dbReference>
<dbReference type="GO" id="GO:0008409">
    <property type="term" value="F:5'-3' exonuclease activity"/>
    <property type="evidence" value="ECO:0007669"/>
    <property type="project" value="UniProtKB-UniRule"/>
</dbReference>
<dbReference type="InterPro" id="IPR008918">
    <property type="entry name" value="HhH2"/>
</dbReference>
<keyword evidence="13 16" id="KW-0234">DNA repair</keyword>
<accession>A0A1T4L9V8</accession>
<dbReference type="InterPro" id="IPR020045">
    <property type="entry name" value="DNA_polI_H3TH"/>
</dbReference>
<evidence type="ECO:0000256" key="3">
    <source>
        <dbReference type="ARBA" id="ARBA00020311"/>
    </source>
</evidence>
<dbReference type="InterPro" id="IPR019760">
    <property type="entry name" value="DNA-dir_DNA_pol_A_CS"/>
</dbReference>
<dbReference type="GO" id="GO:0006261">
    <property type="term" value="P:DNA-templated DNA replication"/>
    <property type="evidence" value="ECO:0007669"/>
    <property type="project" value="UniProtKB-UniRule"/>
</dbReference>
<dbReference type="Gene3D" id="3.40.50.1010">
    <property type="entry name" value="5'-nuclease"/>
    <property type="match status" value="1"/>
</dbReference>
<keyword evidence="11 16" id="KW-0239">DNA-directed DNA polymerase</keyword>
<dbReference type="InterPro" id="IPR002421">
    <property type="entry name" value="5-3_exonuclease"/>
</dbReference>
<dbReference type="SUPFAM" id="SSF88723">
    <property type="entry name" value="PIN domain-like"/>
    <property type="match status" value="1"/>
</dbReference>
<dbReference type="FunFam" id="1.10.150.20:FF:000003">
    <property type="entry name" value="DNA polymerase I"/>
    <property type="match status" value="1"/>
</dbReference>
<evidence type="ECO:0000256" key="5">
    <source>
        <dbReference type="ARBA" id="ARBA00022695"/>
    </source>
</evidence>
<evidence type="ECO:0000256" key="2">
    <source>
        <dbReference type="ARBA" id="ARBA00012417"/>
    </source>
</evidence>
<keyword evidence="20" id="KW-1185">Reference proteome</keyword>
<dbReference type="AlphaFoldDB" id="A0A1T4L9V8"/>
<keyword evidence="8 16" id="KW-0227">DNA damage</keyword>
<comment type="catalytic activity">
    <reaction evidence="14 16">
        <text>DNA(n) + a 2'-deoxyribonucleoside 5'-triphosphate = DNA(n+1) + diphosphate</text>
        <dbReference type="Rhea" id="RHEA:22508"/>
        <dbReference type="Rhea" id="RHEA-COMP:17339"/>
        <dbReference type="Rhea" id="RHEA-COMP:17340"/>
        <dbReference type="ChEBI" id="CHEBI:33019"/>
        <dbReference type="ChEBI" id="CHEBI:61560"/>
        <dbReference type="ChEBI" id="CHEBI:173112"/>
        <dbReference type="EC" id="2.7.7.7"/>
    </reaction>
</comment>
<evidence type="ECO:0000256" key="7">
    <source>
        <dbReference type="ARBA" id="ARBA00022722"/>
    </source>
</evidence>
<dbReference type="Pfam" id="PF00476">
    <property type="entry name" value="DNA_pol_A"/>
    <property type="match status" value="1"/>
</dbReference>
<evidence type="ECO:0000259" key="17">
    <source>
        <dbReference type="SMART" id="SM00475"/>
    </source>
</evidence>
<dbReference type="InterPro" id="IPR036279">
    <property type="entry name" value="5-3_exonuclease_C_sf"/>
</dbReference>
<evidence type="ECO:0000256" key="14">
    <source>
        <dbReference type="ARBA" id="ARBA00049244"/>
    </source>
</evidence>
<dbReference type="FunFam" id="1.20.1060.10:FF:000001">
    <property type="entry name" value="DNA polymerase I"/>
    <property type="match status" value="1"/>
</dbReference>
<keyword evidence="7" id="KW-0540">Nuclease</keyword>
<dbReference type="Gene3D" id="3.30.70.370">
    <property type="match status" value="1"/>
</dbReference>
<comment type="subunit">
    <text evidence="16">Single-chain monomer with multiple functions.</text>
</comment>
<evidence type="ECO:0000256" key="12">
    <source>
        <dbReference type="ARBA" id="ARBA00023125"/>
    </source>
</evidence>
<feature type="domain" description="DNA-directed DNA polymerase family A palm" evidence="18">
    <location>
        <begin position="595"/>
        <end position="802"/>
    </location>
</feature>
<dbReference type="SUPFAM" id="SSF56672">
    <property type="entry name" value="DNA/RNA polymerases"/>
    <property type="match status" value="1"/>
</dbReference>
<dbReference type="Proteomes" id="UP000189933">
    <property type="component" value="Unassembled WGS sequence"/>
</dbReference>
<comment type="similarity">
    <text evidence="1 16">Belongs to the DNA polymerase type-A family.</text>
</comment>
<evidence type="ECO:0000256" key="6">
    <source>
        <dbReference type="ARBA" id="ARBA00022705"/>
    </source>
</evidence>
<dbReference type="InterPro" id="IPR029060">
    <property type="entry name" value="PIN-like_dom_sf"/>
</dbReference>
<evidence type="ECO:0000256" key="1">
    <source>
        <dbReference type="ARBA" id="ARBA00007705"/>
    </source>
</evidence>
<dbReference type="FunFam" id="3.40.50.1010:FF:000001">
    <property type="entry name" value="DNA polymerase I"/>
    <property type="match status" value="1"/>
</dbReference>
<evidence type="ECO:0000259" key="18">
    <source>
        <dbReference type="SMART" id="SM00482"/>
    </source>
</evidence>
<keyword evidence="6 16" id="KW-0235">DNA replication</keyword>
<evidence type="ECO:0000313" key="20">
    <source>
        <dbReference type="Proteomes" id="UP000189933"/>
    </source>
</evidence>
<dbReference type="GO" id="GO:0003677">
    <property type="term" value="F:DNA binding"/>
    <property type="evidence" value="ECO:0007669"/>
    <property type="project" value="UniProtKB-UniRule"/>
</dbReference>
<sequence length="842" mass="94428">MKKLLLIDGNSLVHRAYWALPPLTTGSGVPTNAVFGFLNMLLKLLEEEKPDLVAVAFDAGRPQYRLELYPEYKGHRPKTPDDLRPQFPLVKEVLEALRIARCELEGYEGDDIIGTLVERARTEGGIRSLIVTGDKDSLQLIDEQTEVLLCRKGISDLERYNFENLTEKTGLQPAQMLDLKGLMGDSSDNIPGVPGVGEKTALKLLQQYGSLENLYQNIGEIAGKLKEKLLQGRELAFMSRDLARIRRDVPLAFSWEELRRRQPDYPRLQEMLTKLEFKTLLKRFGDTTSAEIEVRAEEPAVVPGSEADWQRLLAGAREAGYLVVGYNPYGSGDARFKIEEFWLAAEQGELAFPLTRERVQTLVGLGLPVITYDVKTLNWGLSNALGQAVWLNPAGDLLLARYLLDPGKKQEPPAGSLLKAWEQAREQLEARDLTHLLTEVEQPLAELLFRMERTGIRVDAGELEQMGQELQAAIQRLTGEIYQLAGEEFNLNSPKQLGEILFNKLGLPVLKKTKTGFSTSAEVLEELALHHPIVEKILEYRQLAKLQSTYIAGLQQLLGADGLIHTTFNQAVTATGRLSSTEPNLQNIPVRLELGRRIRKAFRPLEPGHKLLSADYSQIELRILAHFSGDPELVAAFRHGEDIHTKTASQVFGVPREAVTREMRRAAKAVNFGIVYGLSDFGLARDLKISRTEARAYIESYFRQYPGVKDYINQTIARAKEQGYVTTLLGRRRYLPDLFSSNRNVRAFGERTAVNTPIQGTAADIMKVAMLKADAALKRTGLKARMLLQVHDELIFDVPAEEVREVARVLREAMDTAVQLTVPLEVEVKAGDNWYDMSQLEV</sequence>
<dbReference type="EC" id="2.7.7.7" evidence="2 15"/>
<evidence type="ECO:0000256" key="15">
    <source>
        <dbReference type="NCBIfam" id="TIGR00593"/>
    </source>
</evidence>
<dbReference type="InterPro" id="IPR020046">
    <property type="entry name" value="5-3_exonucl_a-hlix_arch_N"/>
</dbReference>
<dbReference type="Gene3D" id="1.20.1060.10">
    <property type="entry name" value="Taq DNA Polymerase, Chain T, domain 4"/>
    <property type="match status" value="1"/>
</dbReference>
<dbReference type="CDD" id="cd09859">
    <property type="entry name" value="PIN_53EXO"/>
    <property type="match status" value="1"/>
</dbReference>
<organism evidence="19 20">
    <name type="scientific">Carboxydocella sporoproducens DSM 16521</name>
    <dbReference type="NCBI Taxonomy" id="1121270"/>
    <lineage>
        <taxon>Bacteria</taxon>
        <taxon>Bacillati</taxon>
        <taxon>Bacillota</taxon>
        <taxon>Clostridia</taxon>
        <taxon>Eubacteriales</taxon>
        <taxon>Clostridiales Family XVI. Incertae Sedis</taxon>
        <taxon>Carboxydocella</taxon>
    </lineage>
</organism>
<dbReference type="InterPro" id="IPR043502">
    <property type="entry name" value="DNA/RNA_pol_sf"/>
</dbReference>
<dbReference type="OrthoDB" id="9806424at2"/>
<protein>
    <recommendedName>
        <fullName evidence="3 15">DNA polymerase I</fullName>
        <ecNumber evidence="2 15">2.7.7.7</ecNumber>
    </recommendedName>
</protein>
<evidence type="ECO:0000256" key="13">
    <source>
        <dbReference type="ARBA" id="ARBA00023204"/>
    </source>
</evidence>
<dbReference type="PANTHER" id="PTHR10133:SF27">
    <property type="entry name" value="DNA POLYMERASE NU"/>
    <property type="match status" value="1"/>
</dbReference>
<proteinExistence type="inferred from homology"/>
<dbReference type="GO" id="GO:0006302">
    <property type="term" value="P:double-strand break repair"/>
    <property type="evidence" value="ECO:0007669"/>
    <property type="project" value="TreeGrafter"/>
</dbReference>
<dbReference type="SUPFAM" id="SSF47807">
    <property type="entry name" value="5' to 3' exonuclease, C-terminal subdomain"/>
    <property type="match status" value="1"/>
</dbReference>
<dbReference type="InterPro" id="IPR018320">
    <property type="entry name" value="DNA_polymerase_1"/>
</dbReference>
<feature type="domain" description="5'-3' exonuclease" evidence="17">
    <location>
        <begin position="2"/>
        <end position="261"/>
    </location>
</feature>
<dbReference type="SMART" id="SM00482">
    <property type="entry name" value="POLAc"/>
    <property type="match status" value="1"/>
</dbReference>
<comment type="function">
    <text evidence="16">In addition to polymerase activity, this DNA polymerase exhibits 5'-3' exonuclease activity.</text>
</comment>
<name>A0A1T4L9V8_9FIRM</name>
<evidence type="ECO:0000256" key="9">
    <source>
        <dbReference type="ARBA" id="ARBA00022801"/>
    </source>
</evidence>
<dbReference type="PROSITE" id="PS00447">
    <property type="entry name" value="DNA_POLYMERASE_A"/>
    <property type="match status" value="1"/>
</dbReference>
<dbReference type="Pfam" id="PF01367">
    <property type="entry name" value="5_3_exonuc"/>
    <property type="match status" value="1"/>
</dbReference>
<keyword evidence="9 16" id="KW-0378">Hydrolase</keyword>
<dbReference type="InterPro" id="IPR001098">
    <property type="entry name" value="DNA-dir_DNA_pol_A_palm_dom"/>
</dbReference>
<dbReference type="EMBL" id="FUXM01000001">
    <property type="protein sequence ID" value="SJZ51529.1"/>
    <property type="molecule type" value="Genomic_DNA"/>
</dbReference>
<dbReference type="Gene3D" id="1.10.150.20">
    <property type="entry name" value="5' to 3' exonuclease, C-terminal subdomain"/>
    <property type="match status" value="2"/>
</dbReference>
<evidence type="ECO:0000313" key="19">
    <source>
        <dbReference type="EMBL" id="SJZ51529.1"/>
    </source>
</evidence>
<dbReference type="PRINTS" id="PR00868">
    <property type="entry name" value="DNAPOLI"/>
</dbReference>
<gene>
    <name evidence="16" type="primary">polA</name>
    <name evidence="19" type="ORF">SAMN02745885_00107</name>
</gene>
<dbReference type="CDD" id="cd08637">
    <property type="entry name" value="DNA_pol_A_pol_I_C"/>
    <property type="match status" value="1"/>
</dbReference>
<dbReference type="Pfam" id="PF02739">
    <property type="entry name" value="5_3_exonuc_N"/>
    <property type="match status" value="1"/>
</dbReference>
<dbReference type="GO" id="GO:0003887">
    <property type="term" value="F:DNA-directed DNA polymerase activity"/>
    <property type="evidence" value="ECO:0007669"/>
    <property type="project" value="UniProtKB-UniRule"/>
</dbReference>
<evidence type="ECO:0000256" key="10">
    <source>
        <dbReference type="ARBA" id="ARBA00022839"/>
    </source>
</evidence>
<keyword evidence="4 16" id="KW-0808">Transferase</keyword>
<dbReference type="FunFam" id="1.10.150.20:FF:000002">
    <property type="entry name" value="DNA polymerase I"/>
    <property type="match status" value="1"/>
</dbReference>
<dbReference type="RefSeq" id="WP_078664260.1">
    <property type="nucleotide sequence ID" value="NZ_FUXM01000001.1"/>
</dbReference>
<evidence type="ECO:0000256" key="11">
    <source>
        <dbReference type="ARBA" id="ARBA00022932"/>
    </source>
</evidence>
<dbReference type="InterPro" id="IPR002298">
    <property type="entry name" value="DNA_polymerase_A"/>
</dbReference>